<dbReference type="EMBL" id="MU826357">
    <property type="protein sequence ID" value="KAJ7379523.1"/>
    <property type="molecule type" value="Genomic_DNA"/>
</dbReference>
<dbReference type="Proteomes" id="UP001163046">
    <property type="component" value="Unassembled WGS sequence"/>
</dbReference>
<sequence length="73" mass="7783">MATEATTEPSEEKVEGTGESRSSVGEEEETSDWVSEKRTGVLAGTCEGSNPDISTFLARISSQVKVSSQTSRK</sequence>
<feature type="non-terminal residue" evidence="2">
    <location>
        <position position="73"/>
    </location>
</feature>
<dbReference type="AlphaFoldDB" id="A0A9W9ZF79"/>
<name>A0A9W9ZF79_9CNID</name>
<gene>
    <name evidence="2" type="ORF">OS493_015314</name>
</gene>
<accession>A0A9W9ZF79</accession>
<keyword evidence="3" id="KW-1185">Reference proteome</keyword>
<protein>
    <submittedName>
        <fullName evidence="2">Uncharacterized protein</fullName>
    </submittedName>
</protein>
<feature type="region of interest" description="Disordered" evidence="1">
    <location>
        <begin position="1"/>
        <end position="50"/>
    </location>
</feature>
<evidence type="ECO:0000313" key="3">
    <source>
        <dbReference type="Proteomes" id="UP001163046"/>
    </source>
</evidence>
<comment type="caution">
    <text evidence="2">The sequence shown here is derived from an EMBL/GenBank/DDBJ whole genome shotgun (WGS) entry which is preliminary data.</text>
</comment>
<proteinExistence type="predicted"/>
<organism evidence="2 3">
    <name type="scientific">Desmophyllum pertusum</name>
    <dbReference type="NCBI Taxonomy" id="174260"/>
    <lineage>
        <taxon>Eukaryota</taxon>
        <taxon>Metazoa</taxon>
        <taxon>Cnidaria</taxon>
        <taxon>Anthozoa</taxon>
        <taxon>Hexacorallia</taxon>
        <taxon>Scleractinia</taxon>
        <taxon>Caryophylliina</taxon>
        <taxon>Caryophylliidae</taxon>
        <taxon>Desmophyllum</taxon>
    </lineage>
</organism>
<evidence type="ECO:0000313" key="2">
    <source>
        <dbReference type="EMBL" id="KAJ7379523.1"/>
    </source>
</evidence>
<evidence type="ECO:0000256" key="1">
    <source>
        <dbReference type="SAM" id="MobiDB-lite"/>
    </source>
</evidence>
<reference evidence="2" key="1">
    <citation type="submission" date="2023-01" db="EMBL/GenBank/DDBJ databases">
        <title>Genome assembly of the deep-sea coral Lophelia pertusa.</title>
        <authorList>
            <person name="Herrera S."/>
            <person name="Cordes E."/>
        </authorList>
    </citation>
    <scope>NUCLEOTIDE SEQUENCE</scope>
    <source>
        <strain evidence="2">USNM1676648</strain>
        <tissue evidence="2">Polyp</tissue>
    </source>
</reference>